<feature type="transmembrane region" description="Helical" evidence="3">
    <location>
        <begin position="198"/>
        <end position="218"/>
    </location>
</feature>
<keyword evidence="3" id="KW-0472">Membrane</keyword>
<dbReference type="GO" id="GO:0005886">
    <property type="term" value="C:plasma membrane"/>
    <property type="evidence" value="ECO:0007669"/>
    <property type="project" value="TreeGrafter"/>
</dbReference>
<comment type="catalytic activity">
    <reaction evidence="2">
        <text>2 GTP = 3',3'-c-di-GMP + 2 diphosphate</text>
        <dbReference type="Rhea" id="RHEA:24898"/>
        <dbReference type="ChEBI" id="CHEBI:33019"/>
        <dbReference type="ChEBI" id="CHEBI:37565"/>
        <dbReference type="ChEBI" id="CHEBI:58805"/>
        <dbReference type="EC" id="2.7.7.65"/>
    </reaction>
</comment>
<name>A0A2S5KS73_9PROT</name>
<keyword evidence="3" id="KW-1133">Transmembrane helix</keyword>
<dbReference type="FunFam" id="3.30.70.270:FF:000001">
    <property type="entry name" value="Diguanylate cyclase domain protein"/>
    <property type="match status" value="1"/>
</dbReference>
<evidence type="ECO:0000256" key="3">
    <source>
        <dbReference type="SAM" id="Phobius"/>
    </source>
</evidence>
<dbReference type="Pfam" id="PF00990">
    <property type="entry name" value="GGDEF"/>
    <property type="match status" value="1"/>
</dbReference>
<dbReference type="AlphaFoldDB" id="A0A2S5KS73"/>
<feature type="transmembrane region" description="Helical" evidence="3">
    <location>
        <begin position="104"/>
        <end position="121"/>
    </location>
</feature>
<dbReference type="SMART" id="SM00267">
    <property type="entry name" value="GGDEF"/>
    <property type="match status" value="1"/>
</dbReference>
<comment type="caution">
    <text evidence="5">The sequence shown here is derived from an EMBL/GenBank/DDBJ whole genome shotgun (WGS) entry which is preliminary data.</text>
</comment>
<protein>
    <recommendedName>
        <fullName evidence="1">diguanylate cyclase</fullName>
        <ecNumber evidence="1">2.7.7.65</ecNumber>
    </recommendedName>
</protein>
<evidence type="ECO:0000313" key="6">
    <source>
        <dbReference type="Proteomes" id="UP000238196"/>
    </source>
</evidence>
<dbReference type="EC" id="2.7.7.65" evidence="1"/>
<dbReference type="Gene3D" id="3.30.70.270">
    <property type="match status" value="1"/>
</dbReference>
<reference evidence="5 6" key="1">
    <citation type="submission" date="2018-02" db="EMBL/GenBank/DDBJ databases">
        <title>novel marine gammaproteobacteria from coastal saline agro ecosystem.</title>
        <authorList>
            <person name="Krishnan R."/>
            <person name="Ramesh Kumar N."/>
        </authorList>
    </citation>
    <scope>NUCLEOTIDE SEQUENCE [LARGE SCALE GENOMIC DNA]</scope>
    <source>
        <strain evidence="5 6">228</strain>
    </source>
</reference>
<dbReference type="InterPro" id="IPR000160">
    <property type="entry name" value="GGDEF_dom"/>
</dbReference>
<dbReference type="SUPFAM" id="SSF55073">
    <property type="entry name" value="Nucleotide cyclase"/>
    <property type="match status" value="1"/>
</dbReference>
<dbReference type="OrthoDB" id="9813903at2"/>
<dbReference type="Proteomes" id="UP000238196">
    <property type="component" value="Unassembled WGS sequence"/>
</dbReference>
<dbReference type="PROSITE" id="PS50887">
    <property type="entry name" value="GGDEF"/>
    <property type="match status" value="1"/>
</dbReference>
<proteinExistence type="predicted"/>
<keyword evidence="3" id="KW-0812">Transmembrane</keyword>
<dbReference type="GO" id="GO:0052621">
    <property type="term" value="F:diguanylate cyclase activity"/>
    <property type="evidence" value="ECO:0007669"/>
    <property type="project" value="UniProtKB-EC"/>
</dbReference>
<dbReference type="InterPro" id="IPR050469">
    <property type="entry name" value="Diguanylate_Cyclase"/>
</dbReference>
<sequence length="396" mass="44379">MPCGLSENRLNWIDVPSLMLVTLFASLVGMAVFSTLWHTYPREKSFPLLAASNLACLAGIATMLLRPVIGTPASALSGNLLLPCAFLLTVAAFRQLQHSRMARWPWLIPPLLITVMSVIGFEPEKLGLRGQCYSVVAMLITVILLVDCYRLRTRARGLGMILLVCMGVVEFWVNGVRIVLIEMYPQTSVLQQHPGTVVIYLGGVIYLFLQPLAFLLMYQQQLHQRLEYRADHDGLTELLNRHAFIRQASNLLQQAQQQQQRLSLALIDLDWFKRINDSYGHQAGDAVLAHFAQLMRNELHNVAGSQNILLARVGGEEFAALWLGLSAKEASLQMHRLRNVLAQHQLEWDGVPLTVTFSCGMAELTAEQQTFDELYSSADHLLYRAKDNGRDCLSLA</sequence>
<feature type="transmembrane region" description="Helical" evidence="3">
    <location>
        <begin position="158"/>
        <end position="178"/>
    </location>
</feature>
<evidence type="ECO:0000313" key="5">
    <source>
        <dbReference type="EMBL" id="PPC77522.1"/>
    </source>
</evidence>
<feature type="transmembrane region" description="Helical" evidence="3">
    <location>
        <begin position="48"/>
        <end position="69"/>
    </location>
</feature>
<feature type="transmembrane region" description="Helical" evidence="3">
    <location>
        <begin position="127"/>
        <end position="146"/>
    </location>
</feature>
<dbReference type="PANTHER" id="PTHR45138">
    <property type="entry name" value="REGULATORY COMPONENTS OF SENSORY TRANSDUCTION SYSTEM"/>
    <property type="match status" value="1"/>
</dbReference>
<feature type="domain" description="GGDEF" evidence="4">
    <location>
        <begin position="260"/>
        <end position="396"/>
    </location>
</feature>
<dbReference type="PANTHER" id="PTHR45138:SF9">
    <property type="entry name" value="DIGUANYLATE CYCLASE DGCM-RELATED"/>
    <property type="match status" value="1"/>
</dbReference>
<dbReference type="NCBIfam" id="TIGR00254">
    <property type="entry name" value="GGDEF"/>
    <property type="match status" value="1"/>
</dbReference>
<evidence type="ECO:0000256" key="1">
    <source>
        <dbReference type="ARBA" id="ARBA00012528"/>
    </source>
</evidence>
<accession>A0A2S5KS73</accession>
<organism evidence="5 6">
    <name type="scientific">Proteobacteria bacterium 228</name>
    <dbReference type="NCBI Taxonomy" id="2083153"/>
    <lineage>
        <taxon>Bacteria</taxon>
        <taxon>Pseudomonadati</taxon>
        <taxon>Pseudomonadota</taxon>
    </lineage>
</organism>
<dbReference type="CDD" id="cd01949">
    <property type="entry name" value="GGDEF"/>
    <property type="match status" value="1"/>
</dbReference>
<feature type="transmembrane region" description="Helical" evidence="3">
    <location>
        <begin position="75"/>
        <end position="92"/>
    </location>
</feature>
<dbReference type="InterPro" id="IPR043128">
    <property type="entry name" value="Rev_trsase/Diguanyl_cyclase"/>
</dbReference>
<evidence type="ECO:0000259" key="4">
    <source>
        <dbReference type="PROSITE" id="PS50887"/>
    </source>
</evidence>
<feature type="transmembrane region" description="Helical" evidence="3">
    <location>
        <begin position="15"/>
        <end position="36"/>
    </location>
</feature>
<dbReference type="InterPro" id="IPR029787">
    <property type="entry name" value="Nucleotide_cyclase"/>
</dbReference>
<evidence type="ECO:0000256" key="2">
    <source>
        <dbReference type="ARBA" id="ARBA00034247"/>
    </source>
</evidence>
<dbReference type="EMBL" id="PRLP01000032">
    <property type="protein sequence ID" value="PPC77522.1"/>
    <property type="molecule type" value="Genomic_DNA"/>
</dbReference>
<gene>
    <name evidence="5" type="ORF">C4K68_09990</name>
</gene>
<dbReference type="GO" id="GO:0043709">
    <property type="term" value="P:cell adhesion involved in single-species biofilm formation"/>
    <property type="evidence" value="ECO:0007669"/>
    <property type="project" value="TreeGrafter"/>
</dbReference>
<dbReference type="GO" id="GO:1902201">
    <property type="term" value="P:negative regulation of bacterial-type flagellum-dependent cell motility"/>
    <property type="evidence" value="ECO:0007669"/>
    <property type="project" value="TreeGrafter"/>
</dbReference>